<dbReference type="Proteomes" id="UP000601789">
    <property type="component" value="Unassembled WGS sequence"/>
</dbReference>
<dbReference type="GO" id="GO:0008168">
    <property type="term" value="F:methyltransferase activity"/>
    <property type="evidence" value="ECO:0007669"/>
    <property type="project" value="UniProtKB-KW"/>
</dbReference>
<keyword evidence="1" id="KW-0489">Methyltransferase</keyword>
<keyword evidence="2" id="KW-1185">Reference proteome</keyword>
<evidence type="ECO:0000313" key="2">
    <source>
        <dbReference type="Proteomes" id="UP000601789"/>
    </source>
</evidence>
<name>A0ABS0SEY0_9HYPH</name>
<dbReference type="GO" id="GO:0032259">
    <property type="term" value="P:methylation"/>
    <property type="evidence" value="ECO:0007669"/>
    <property type="project" value="UniProtKB-KW"/>
</dbReference>
<sequence>MIAKSYDRYFSSGLYHSRYPRPNRRTLRLIERLVPHGGRLLDYGAGEGRYGLAVAQSRAAKVVAVDISETARHALAAQIDRAKLSDQFKICSPGDAVYQEEVVLAGNFDVVLFAFGVLGHIAGRERRVALLRGLLPSLAPDGRLVLGLPNKRRRFRNEQAAMVQSSRPPDFEEGDLYYHRYSEEGSVELFYHLFDRQEVIRDLTDAGYEIEHLTGESLLPETAVTRYKSLGCLDDACSSVLPSDWSYGFLVSAKIAGA</sequence>
<protein>
    <submittedName>
        <fullName evidence="1">Class I SAM-dependent methyltransferase</fullName>
    </submittedName>
</protein>
<dbReference type="CDD" id="cd02440">
    <property type="entry name" value="AdoMet_MTases"/>
    <property type="match status" value="1"/>
</dbReference>
<comment type="caution">
    <text evidence="1">The sequence shown here is derived from an EMBL/GenBank/DDBJ whole genome shotgun (WGS) entry which is preliminary data.</text>
</comment>
<organism evidence="1 2">
    <name type="scientific">Aquamicrobium zhengzhouense</name>
    <dbReference type="NCBI Taxonomy" id="2781738"/>
    <lineage>
        <taxon>Bacteria</taxon>
        <taxon>Pseudomonadati</taxon>
        <taxon>Pseudomonadota</taxon>
        <taxon>Alphaproteobacteria</taxon>
        <taxon>Hyphomicrobiales</taxon>
        <taxon>Phyllobacteriaceae</taxon>
        <taxon>Aquamicrobium</taxon>
    </lineage>
</organism>
<reference evidence="1 2" key="1">
    <citation type="submission" date="2020-10" db="EMBL/GenBank/DDBJ databases">
        <title>Aquamicrobium zhengzhouensis sp. nov., a exopolysaccharide producing bacterium isolated from farmland soil.</title>
        <authorList>
            <person name="Wang X."/>
        </authorList>
    </citation>
    <scope>NUCLEOTIDE SEQUENCE [LARGE SCALE GENOMIC DNA]</scope>
    <source>
        <strain evidence="2">cd-1</strain>
    </source>
</reference>
<evidence type="ECO:0000313" key="1">
    <source>
        <dbReference type="EMBL" id="MBI1621781.1"/>
    </source>
</evidence>
<dbReference type="InterPro" id="IPR029063">
    <property type="entry name" value="SAM-dependent_MTases_sf"/>
</dbReference>
<dbReference type="PANTHER" id="PTHR43861">
    <property type="entry name" value="TRANS-ACONITATE 2-METHYLTRANSFERASE-RELATED"/>
    <property type="match status" value="1"/>
</dbReference>
<dbReference type="Pfam" id="PF13489">
    <property type="entry name" value="Methyltransf_23"/>
    <property type="match status" value="1"/>
</dbReference>
<dbReference type="RefSeq" id="WP_198477264.1">
    <property type="nucleotide sequence ID" value="NZ_JADGMQ010000010.1"/>
</dbReference>
<accession>A0ABS0SEY0</accession>
<dbReference type="SUPFAM" id="SSF53335">
    <property type="entry name" value="S-adenosyl-L-methionine-dependent methyltransferases"/>
    <property type="match status" value="1"/>
</dbReference>
<proteinExistence type="predicted"/>
<dbReference type="Gene3D" id="3.40.50.150">
    <property type="entry name" value="Vaccinia Virus protein VP39"/>
    <property type="match status" value="1"/>
</dbReference>
<dbReference type="EMBL" id="JADGMQ010000010">
    <property type="protein sequence ID" value="MBI1621781.1"/>
    <property type="molecule type" value="Genomic_DNA"/>
</dbReference>
<dbReference type="PANTHER" id="PTHR43861:SF1">
    <property type="entry name" value="TRANS-ACONITATE 2-METHYLTRANSFERASE"/>
    <property type="match status" value="1"/>
</dbReference>
<keyword evidence="1" id="KW-0808">Transferase</keyword>
<gene>
    <name evidence="1" type="ORF">IOD40_14055</name>
</gene>